<dbReference type="NCBIfam" id="TIGR02937">
    <property type="entry name" value="sigma70-ECF"/>
    <property type="match status" value="1"/>
</dbReference>
<dbReference type="EMBL" id="RBXR01000001">
    <property type="protein sequence ID" value="RKT74365.1"/>
    <property type="molecule type" value="Genomic_DNA"/>
</dbReference>
<feature type="domain" description="RNA polymerase sigma-70 region 2" evidence="6">
    <location>
        <begin position="31"/>
        <end position="96"/>
    </location>
</feature>
<protein>
    <submittedName>
        <fullName evidence="7">RNA polymerase sigma factor (Sigma-70 family)</fullName>
    </submittedName>
</protein>
<dbReference type="GO" id="GO:0003677">
    <property type="term" value="F:DNA binding"/>
    <property type="evidence" value="ECO:0007669"/>
    <property type="project" value="UniProtKB-KW"/>
</dbReference>
<evidence type="ECO:0000313" key="8">
    <source>
        <dbReference type="Proteomes" id="UP000272729"/>
    </source>
</evidence>
<dbReference type="InterPro" id="IPR007627">
    <property type="entry name" value="RNA_pol_sigma70_r2"/>
</dbReference>
<dbReference type="Proteomes" id="UP000272729">
    <property type="component" value="Unassembled WGS sequence"/>
</dbReference>
<dbReference type="InterPro" id="IPR014284">
    <property type="entry name" value="RNA_pol_sigma-70_dom"/>
</dbReference>
<evidence type="ECO:0000256" key="1">
    <source>
        <dbReference type="ARBA" id="ARBA00010641"/>
    </source>
</evidence>
<dbReference type="OrthoDB" id="265863at2"/>
<dbReference type="PANTHER" id="PTHR43133">
    <property type="entry name" value="RNA POLYMERASE ECF-TYPE SIGMA FACTO"/>
    <property type="match status" value="1"/>
</dbReference>
<evidence type="ECO:0000259" key="6">
    <source>
        <dbReference type="Pfam" id="PF04542"/>
    </source>
</evidence>
<accession>A0A495XMD9</accession>
<dbReference type="InterPro" id="IPR013324">
    <property type="entry name" value="RNA_pol_sigma_r3/r4-like"/>
</dbReference>
<evidence type="ECO:0000256" key="5">
    <source>
        <dbReference type="ARBA" id="ARBA00023163"/>
    </source>
</evidence>
<reference evidence="7 8" key="1">
    <citation type="submission" date="2018-10" db="EMBL/GenBank/DDBJ databases">
        <title>Sequencing the genomes of 1000 actinobacteria strains.</title>
        <authorList>
            <person name="Klenk H.-P."/>
        </authorList>
    </citation>
    <scope>NUCLEOTIDE SEQUENCE [LARGE SCALE GENOMIC DNA]</scope>
    <source>
        <strain evidence="7 8">DSM 43911</strain>
    </source>
</reference>
<dbReference type="GO" id="GO:0006352">
    <property type="term" value="P:DNA-templated transcription initiation"/>
    <property type="evidence" value="ECO:0007669"/>
    <property type="project" value="InterPro"/>
</dbReference>
<evidence type="ECO:0000313" key="7">
    <source>
        <dbReference type="EMBL" id="RKT74365.1"/>
    </source>
</evidence>
<dbReference type="InterPro" id="IPR039425">
    <property type="entry name" value="RNA_pol_sigma-70-like"/>
</dbReference>
<dbReference type="PANTHER" id="PTHR43133:SF8">
    <property type="entry name" value="RNA POLYMERASE SIGMA FACTOR HI_1459-RELATED"/>
    <property type="match status" value="1"/>
</dbReference>
<evidence type="ECO:0000256" key="2">
    <source>
        <dbReference type="ARBA" id="ARBA00023015"/>
    </source>
</evidence>
<dbReference type="InterPro" id="IPR036388">
    <property type="entry name" value="WH-like_DNA-bd_sf"/>
</dbReference>
<evidence type="ECO:0000256" key="3">
    <source>
        <dbReference type="ARBA" id="ARBA00023082"/>
    </source>
</evidence>
<gene>
    <name evidence="7" type="ORF">DFJ66_7710</name>
</gene>
<dbReference type="InterPro" id="IPR013325">
    <property type="entry name" value="RNA_pol_sigma_r2"/>
</dbReference>
<keyword evidence="4" id="KW-0238">DNA-binding</keyword>
<dbReference type="Gene3D" id="1.10.1740.10">
    <property type="match status" value="1"/>
</dbReference>
<comment type="similarity">
    <text evidence="1">Belongs to the sigma-70 factor family. ECF subfamily.</text>
</comment>
<dbReference type="Pfam" id="PF04542">
    <property type="entry name" value="Sigma70_r2"/>
    <property type="match status" value="1"/>
</dbReference>
<keyword evidence="2" id="KW-0805">Transcription regulation</keyword>
<proteinExistence type="inferred from homology"/>
<dbReference type="GO" id="GO:0016987">
    <property type="term" value="F:sigma factor activity"/>
    <property type="evidence" value="ECO:0007669"/>
    <property type="project" value="UniProtKB-KW"/>
</dbReference>
<dbReference type="AlphaFoldDB" id="A0A495XMD9"/>
<keyword evidence="3" id="KW-0731">Sigma factor</keyword>
<dbReference type="Gene3D" id="1.10.10.10">
    <property type="entry name" value="Winged helix-like DNA-binding domain superfamily/Winged helix DNA-binding domain"/>
    <property type="match status" value="1"/>
</dbReference>
<comment type="caution">
    <text evidence="7">The sequence shown here is derived from an EMBL/GenBank/DDBJ whole genome shotgun (WGS) entry which is preliminary data.</text>
</comment>
<evidence type="ECO:0000256" key="4">
    <source>
        <dbReference type="ARBA" id="ARBA00023125"/>
    </source>
</evidence>
<dbReference type="SUPFAM" id="SSF88946">
    <property type="entry name" value="Sigma2 domain of RNA polymerase sigma factors"/>
    <property type="match status" value="1"/>
</dbReference>
<keyword evidence="5" id="KW-0804">Transcription</keyword>
<sequence length="193" mass="21209">MTAGPSLDHDELGELLRAAQSGDRSSLDAVVRRLTPLLWHVARAQGLDRESSSDVVQTTWLLLLGGLSGIRTPKALVSWLVTVVKRESWKVRRAQRAERLADDLPDEADPGPGPEDEAVTAARDRELWRAVRSLPEHCRRLLRVVAFTHRPDYGQVAAALGMRRGSVGPQRGRCLAQLAKLLHQPPDEAGGAR</sequence>
<keyword evidence="8" id="KW-1185">Reference proteome</keyword>
<name>A0A495XMD9_9PSEU</name>
<dbReference type="SUPFAM" id="SSF88659">
    <property type="entry name" value="Sigma3 and sigma4 domains of RNA polymerase sigma factors"/>
    <property type="match status" value="1"/>
</dbReference>
<organism evidence="7 8">
    <name type="scientific">Saccharothrix variisporea</name>
    <dbReference type="NCBI Taxonomy" id="543527"/>
    <lineage>
        <taxon>Bacteria</taxon>
        <taxon>Bacillati</taxon>
        <taxon>Actinomycetota</taxon>
        <taxon>Actinomycetes</taxon>
        <taxon>Pseudonocardiales</taxon>
        <taxon>Pseudonocardiaceae</taxon>
        <taxon>Saccharothrix</taxon>
    </lineage>
</organism>